<protein>
    <submittedName>
        <fullName evidence="4">SDR family NAD(P)-dependent oxidoreductase</fullName>
    </submittedName>
</protein>
<evidence type="ECO:0000256" key="3">
    <source>
        <dbReference type="RuleBase" id="RU000363"/>
    </source>
</evidence>
<dbReference type="Pfam" id="PF00106">
    <property type="entry name" value="adh_short"/>
    <property type="match status" value="1"/>
</dbReference>
<dbReference type="Proteomes" id="UP001177160">
    <property type="component" value="Unassembled WGS sequence"/>
</dbReference>
<organism evidence="4 5">
    <name type="scientific">Paracholeplasma manati</name>
    <dbReference type="NCBI Taxonomy" id="591373"/>
    <lineage>
        <taxon>Bacteria</taxon>
        <taxon>Bacillati</taxon>
        <taxon>Mycoplasmatota</taxon>
        <taxon>Mollicutes</taxon>
        <taxon>Acholeplasmatales</taxon>
        <taxon>Acholeplasmataceae</taxon>
        <taxon>Paracholeplasma</taxon>
    </lineage>
</organism>
<dbReference type="CDD" id="cd05233">
    <property type="entry name" value="SDR_c"/>
    <property type="match status" value="1"/>
</dbReference>
<name>A0ABT2Y5Y7_9MOLU</name>
<evidence type="ECO:0000313" key="5">
    <source>
        <dbReference type="Proteomes" id="UP001177160"/>
    </source>
</evidence>
<gene>
    <name evidence="4" type="ORF">N7548_04885</name>
</gene>
<comment type="caution">
    <text evidence="4">The sequence shown here is derived from an EMBL/GenBank/DDBJ whole genome shotgun (WGS) entry which is preliminary data.</text>
</comment>
<keyword evidence="2" id="KW-0560">Oxidoreductase</keyword>
<dbReference type="InterPro" id="IPR002347">
    <property type="entry name" value="SDR_fam"/>
</dbReference>
<sequence length="253" mass="28192">MSYALITGGAIGLGRAFSDLLADRGYDIIITSRSLDHLATAQKEIQTKYRVKVQIFVGDIAKSEFRDKLIEFVQPYDIDLLINNAGFGHNDLFIDAPLDKEFNMIDVNIKALQHLMKYFYRYFKEKQGGRIINVSSLAGFVPGAYAATYYASKAYVTSLTRAAAYEAKVTKSNVQIQALCPGPLKTQFFETAGTNIKFYKRDPKLAARAVLDAKRVIVVPGFKEKIAHGLLKIMPAGLSVKFAGFGQKRKKMQ</sequence>
<proteinExistence type="inferred from homology"/>
<dbReference type="PIRSF" id="PIRSF000126">
    <property type="entry name" value="11-beta-HSD1"/>
    <property type="match status" value="1"/>
</dbReference>
<dbReference type="PRINTS" id="PR00081">
    <property type="entry name" value="GDHRDH"/>
</dbReference>
<evidence type="ECO:0000256" key="1">
    <source>
        <dbReference type="ARBA" id="ARBA00006484"/>
    </source>
</evidence>
<dbReference type="RefSeq" id="WP_263608340.1">
    <property type="nucleotide sequence ID" value="NZ_JAOVQM010000003.1"/>
</dbReference>
<dbReference type="PANTHER" id="PTHR43899">
    <property type="entry name" value="RH59310P"/>
    <property type="match status" value="1"/>
</dbReference>
<dbReference type="InterPro" id="IPR036291">
    <property type="entry name" value="NAD(P)-bd_dom_sf"/>
</dbReference>
<evidence type="ECO:0000313" key="4">
    <source>
        <dbReference type="EMBL" id="MCV2232159.1"/>
    </source>
</evidence>
<accession>A0ABT2Y5Y7</accession>
<dbReference type="InterPro" id="IPR051019">
    <property type="entry name" value="VLCFA-Steroid_DH"/>
</dbReference>
<dbReference type="SUPFAM" id="SSF51735">
    <property type="entry name" value="NAD(P)-binding Rossmann-fold domains"/>
    <property type="match status" value="1"/>
</dbReference>
<dbReference type="Gene3D" id="3.40.50.720">
    <property type="entry name" value="NAD(P)-binding Rossmann-like Domain"/>
    <property type="match status" value="1"/>
</dbReference>
<keyword evidence="5" id="KW-1185">Reference proteome</keyword>
<dbReference type="PRINTS" id="PR00080">
    <property type="entry name" value="SDRFAMILY"/>
</dbReference>
<dbReference type="EMBL" id="JAOVQM010000003">
    <property type="protein sequence ID" value="MCV2232159.1"/>
    <property type="molecule type" value="Genomic_DNA"/>
</dbReference>
<reference evidence="4" key="1">
    <citation type="submission" date="2022-09" db="EMBL/GenBank/DDBJ databases">
        <title>Novel Mycoplasma species identified in domestic and wild animals.</title>
        <authorList>
            <person name="Volokhov D.V."/>
            <person name="Furtak V.A."/>
            <person name="Zagorodnyaya T.A."/>
        </authorList>
    </citation>
    <scope>NUCLEOTIDE SEQUENCE</scope>
    <source>
        <strain evidence="4">Oakley</strain>
    </source>
</reference>
<dbReference type="PANTHER" id="PTHR43899:SF13">
    <property type="entry name" value="RH59310P"/>
    <property type="match status" value="1"/>
</dbReference>
<comment type="similarity">
    <text evidence="1 3">Belongs to the short-chain dehydrogenases/reductases (SDR) family.</text>
</comment>
<evidence type="ECO:0000256" key="2">
    <source>
        <dbReference type="ARBA" id="ARBA00023002"/>
    </source>
</evidence>